<evidence type="ECO:0000313" key="2">
    <source>
        <dbReference type="Proteomes" id="UP000828924"/>
    </source>
</evidence>
<keyword evidence="2" id="KW-1185">Reference proteome</keyword>
<organism evidence="1 2">
    <name type="scientific">Streptomyces formicae</name>
    <dbReference type="NCBI Taxonomy" id="1616117"/>
    <lineage>
        <taxon>Bacteria</taxon>
        <taxon>Bacillati</taxon>
        <taxon>Actinomycetota</taxon>
        <taxon>Actinomycetes</taxon>
        <taxon>Kitasatosporales</taxon>
        <taxon>Streptomycetaceae</taxon>
        <taxon>Streptomyces</taxon>
    </lineage>
</organism>
<proteinExistence type="predicted"/>
<sequence>MSRYTEIIVLARGAEKVMEALTRPNGDFTRVDDGMFDGSQMPSDDCYTWVAQYVRQRAWEGLFGQLESVPWPDPWSVQVLLRDEDDDCFGLWMLHDSKLTEVPLPRTRRRSFRDTRTGVLDRTDRPGR</sequence>
<dbReference type="EMBL" id="CP071872">
    <property type="protein sequence ID" value="UNM15005.1"/>
    <property type="molecule type" value="Genomic_DNA"/>
</dbReference>
<accession>A0ABY3WWS4</accession>
<gene>
    <name evidence="1" type="ORF">J4032_29225</name>
</gene>
<protein>
    <submittedName>
        <fullName evidence="1">Uncharacterized protein</fullName>
    </submittedName>
</protein>
<evidence type="ECO:0000313" key="1">
    <source>
        <dbReference type="EMBL" id="UNM15005.1"/>
    </source>
</evidence>
<dbReference type="Proteomes" id="UP000828924">
    <property type="component" value="Chromosome"/>
</dbReference>
<name>A0ABY3WWS4_9ACTN</name>
<reference evidence="1 2" key="1">
    <citation type="submission" date="2021-03" db="EMBL/GenBank/DDBJ databases">
        <title>Complete genome of Streptomyces formicae strain 1H-GS9 (DSM 100524).</title>
        <authorList>
            <person name="Atanasov K.E."/>
            <person name="Altabella T."/>
            <person name="Ferrer A."/>
        </authorList>
    </citation>
    <scope>NUCLEOTIDE SEQUENCE [LARGE SCALE GENOMIC DNA]</scope>
    <source>
        <strain evidence="1 2">1H-GS9</strain>
    </source>
</reference>
<dbReference type="RefSeq" id="WP_242335859.1">
    <property type="nucleotide sequence ID" value="NZ_CP071872.1"/>
</dbReference>